<dbReference type="RefSeq" id="WP_071119137.1">
    <property type="nucleotide sequence ID" value="NZ_LN555523.1"/>
</dbReference>
<evidence type="ECO:0000259" key="4">
    <source>
        <dbReference type="Pfam" id="PF00294"/>
    </source>
</evidence>
<name>A0A1V1HY72_9FIRM</name>
<dbReference type="InterPro" id="IPR002173">
    <property type="entry name" value="Carboh/pur_kinase_PfkB_CS"/>
</dbReference>
<feature type="domain" description="Carbohydrate kinase PfkB" evidence="4">
    <location>
        <begin position="1"/>
        <end position="307"/>
    </location>
</feature>
<dbReference type="KEGG" id="ril:CRIB_152"/>
<evidence type="ECO:0000256" key="2">
    <source>
        <dbReference type="ARBA" id="ARBA00022679"/>
    </source>
</evidence>
<dbReference type="PROSITE" id="PS00584">
    <property type="entry name" value="PFKB_KINASES_2"/>
    <property type="match status" value="1"/>
</dbReference>
<dbReference type="InterPro" id="IPR011611">
    <property type="entry name" value="PfkB_dom"/>
</dbReference>
<keyword evidence="2" id="KW-0808">Transferase</keyword>
<dbReference type="GO" id="GO:0016301">
    <property type="term" value="F:kinase activity"/>
    <property type="evidence" value="ECO:0007669"/>
    <property type="project" value="UniProtKB-KW"/>
</dbReference>
<evidence type="ECO:0000313" key="6">
    <source>
        <dbReference type="Proteomes" id="UP000245622"/>
    </source>
</evidence>
<accession>A0A1V1HY72</accession>
<dbReference type="Pfam" id="PF00294">
    <property type="entry name" value="PfkB"/>
    <property type="match status" value="1"/>
</dbReference>
<sequence>MPKVFTIGEALIDFVPIESGKGLKDISGFKKLPGGAPANVSACVAKLGGESAFIGMLGDDGFGDFLVETLASENVDTSYIKRTTKANTGLAFVALSSEGEREFSFYRNPSADMLLSEYDIEKSWFKDGDILHFCSVDLIESPVKYAHKKAIEYVKSVGGLISFDPNVRKNLWNDLDECRKTINEFIPYANILKISDEELEFITEMNNVEEAIKSLFVGDVEIILYTKGKDGVDIYTKEKYISVDGFKVECIDTTGAGDSFIGAFLYKLSREEVNLKNDNQLKDIGIFSNKVAALTTTKFGAISALPNIEDVNNSELEVSFSLN</sequence>
<evidence type="ECO:0000256" key="1">
    <source>
        <dbReference type="ARBA" id="ARBA00010688"/>
    </source>
</evidence>
<dbReference type="PROSITE" id="PS00583">
    <property type="entry name" value="PFKB_KINASES_1"/>
    <property type="match status" value="1"/>
</dbReference>
<dbReference type="CDD" id="cd01167">
    <property type="entry name" value="bac_FRK"/>
    <property type="match status" value="1"/>
</dbReference>
<reference evidence="5 6" key="1">
    <citation type="submission" date="2014-04" db="EMBL/GenBank/DDBJ databases">
        <authorList>
            <person name="Hornung B.V."/>
        </authorList>
    </citation>
    <scope>NUCLEOTIDE SEQUENCE [LARGE SCALE GENOMIC DNA]</scope>
    <source>
        <strain evidence="5 6">CRIB</strain>
    </source>
</reference>
<dbReference type="InterPro" id="IPR050306">
    <property type="entry name" value="PfkB_Carbo_kinase"/>
</dbReference>
<keyword evidence="3 5" id="KW-0418">Kinase</keyword>
<comment type="similarity">
    <text evidence="1">Belongs to the carbohydrate kinase PfkB family.</text>
</comment>
<proteinExistence type="inferred from homology"/>
<evidence type="ECO:0000313" key="5">
    <source>
        <dbReference type="EMBL" id="CED92911.1"/>
    </source>
</evidence>
<evidence type="ECO:0000256" key="3">
    <source>
        <dbReference type="ARBA" id="ARBA00022777"/>
    </source>
</evidence>
<dbReference type="EMBL" id="LN555523">
    <property type="protein sequence ID" value="CED92911.1"/>
    <property type="molecule type" value="Genomic_DNA"/>
</dbReference>
<dbReference type="InterPro" id="IPR029056">
    <property type="entry name" value="Ribokinase-like"/>
</dbReference>
<dbReference type="SUPFAM" id="SSF53613">
    <property type="entry name" value="Ribokinase-like"/>
    <property type="match status" value="1"/>
</dbReference>
<dbReference type="Gene3D" id="3.40.1190.20">
    <property type="match status" value="1"/>
</dbReference>
<dbReference type="PANTHER" id="PTHR43085">
    <property type="entry name" value="HEXOKINASE FAMILY MEMBER"/>
    <property type="match status" value="1"/>
</dbReference>
<dbReference type="PANTHER" id="PTHR43085:SF54">
    <property type="entry name" value="PUTATIVE-RELATED"/>
    <property type="match status" value="1"/>
</dbReference>
<dbReference type="GeneID" id="97991366"/>
<dbReference type="Proteomes" id="UP000245622">
    <property type="component" value="Chromosome 1"/>
</dbReference>
<organism evidence="5 6">
    <name type="scientific">Romboutsia ilealis</name>
    <dbReference type="NCBI Taxonomy" id="1115758"/>
    <lineage>
        <taxon>Bacteria</taxon>
        <taxon>Bacillati</taxon>
        <taxon>Bacillota</taxon>
        <taxon>Clostridia</taxon>
        <taxon>Peptostreptococcales</taxon>
        <taxon>Peptostreptococcaceae</taxon>
        <taxon>Romboutsia</taxon>
    </lineage>
</organism>
<keyword evidence="6" id="KW-1185">Reference proteome</keyword>
<protein>
    <submittedName>
        <fullName evidence="5">Fructokinase-2</fullName>
    </submittedName>
</protein>
<dbReference type="AlphaFoldDB" id="A0A1V1HY72"/>
<gene>
    <name evidence="5" type="ORF">CRIB_152</name>
</gene>